<protein>
    <submittedName>
        <fullName evidence="1">SIMPL domain-containing protein</fullName>
    </submittedName>
</protein>
<dbReference type="Proteomes" id="UP000824076">
    <property type="component" value="Unassembled WGS sequence"/>
</dbReference>
<dbReference type="Gene3D" id="3.30.110.170">
    <property type="entry name" value="Protein of unknown function (DUF541), domain 1"/>
    <property type="match status" value="1"/>
</dbReference>
<organism evidence="1 2">
    <name type="scientific">Candidatus Limisoma intestinavium</name>
    <dbReference type="NCBI Taxonomy" id="2840856"/>
    <lineage>
        <taxon>Bacteria</taxon>
        <taxon>Pseudomonadati</taxon>
        <taxon>Bacteroidota</taxon>
        <taxon>Bacteroidia</taxon>
        <taxon>Bacteroidales</taxon>
        <taxon>Candidatus Limisoma</taxon>
    </lineage>
</organism>
<evidence type="ECO:0000313" key="2">
    <source>
        <dbReference type="Proteomes" id="UP000824076"/>
    </source>
</evidence>
<gene>
    <name evidence="1" type="ORF">IAD18_04755</name>
</gene>
<dbReference type="GO" id="GO:0006974">
    <property type="term" value="P:DNA damage response"/>
    <property type="evidence" value="ECO:0007669"/>
    <property type="project" value="TreeGrafter"/>
</dbReference>
<proteinExistence type="predicted"/>
<name>A0A9D1IKW0_9BACT</name>
<accession>A0A9D1IKW0</accession>
<dbReference type="EMBL" id="DVMS01000136">
    <property type="protein sequence ID" value="HIU38958.1"/>
    <property type="molecule type" value="Genomic_DNA"/>
</dbReference>
<dbReference type="InterPro" id="IPR052022">
    <property type="entry name" value="26kDa_periplasmic_antigen"/>
</dbReference>
<dbReference type="Pfam" id="PF04402">
    <property type="entry name" value="SIMPL"/>
    <property type="match status" value="1"/>
</dbReference>
<dbReference type="InterPro" id="IPR007497">
    <property type="entry name" value="SIMPL/DUF541"/>
</dbReference>
<comment type="caution">
    <text evidence="1">The sequence shown here is derived from an EMBL/GenBank/DDBJ whole genome shotgun (WGS) entry which is preliminary data.</text>
</comment>
<dbReference type="PANTHER" id="PTHR34387">
    <property type="entry name" value="SLR1258 PROTEIN"/>
    <property type="match status" value="1"/>
</dbReference>
<reference evidence="1" key="1">
    <citation type="submission" date="2020-10" db="EMBL/GenBank/DDBJ databases">
        <authorList>
            <person name="Gilroy R."/>
        </authorList>
    </citation>
    <scope>NUCLEOTIDE SEQUENCE</scope>
    <source>
        <strain evidence="1">17073</strain>
    </source>
</reference>
<reference evidence="1" key="2">
    <citation type="journal article" date="2021" name="PeerJ">
        <title>Extensive microbial diversity within the chicken gut microbiome revealed by metagenomics and culture.</title>
        <authorList>
            <person name="Gilroy R."/>
            <person name="Ravi A."/>
            <person name="Getino M."/>
            <person name="Pursley I."/>
            <person name="Horton D.L."/>
            <person name="Alikhan N.F."/>
            <person name="Baker D."/>
            <person name="Gharbi K."/>
            <person name="Hall N."/>
            <person name="Watson M."/>
            <person name="Adriaenssens E.M."/>
            <person name="Foster-Nyarko E."/>
            <person name="Jarju S."/>
            <person name="Secka A."/>
            <person name="Antonio M."/>
            <person name="Oren A."/>
            <person name="Chaudhuri R.R."/>
            <person name="La Ragione R."/>
            <person name="Hildebrand F."/>
            <person name="Pallen M.J."/>
        </authorList>
    </citation>
    <scope>NUCLEOTIDE SEQUENCE</scope>
    <source>
        <strain evidence="1">17073</strain>
    </source>
</reference>
<dbReference type="PANTHER" id="PTHR34387:SF2">
    <property type="entry name" value="SLR1258 PROTEIN"/>
    <property type="match status" value="1"/>
</dbReference>
<dbReference type="Gene3D" id="3.30.70.2970">
    <property type="entry name" value="Protein of unknown function (DUF541), domain 2"/>
    <property type="match status" value="1"/>
</dbReference>
<sequence length="221" mass="25035">MNEKLITVTGKGCIHATPDITRLILTLKSLHDTYDDAYAQASDNSAKLNVIMKEASLPTLLPKTILFDIEKKTQREYDKYGNYKSDKFIGFELNHKVKIDLNMDTMLLNKVVKSIGKYLKQAEINIEYIVKDPQPFQLKMLERAIKDAKEKASIMAKACGCKLGPVKDINYSVQEIHIYSQARFIHCAEEAIGCNMESLDITPDDLTASDEVTVKWQLITD</sequence>
<dbReference type="AlphaFoldDB" id="A0A9D1IKW0"/>
<evidence type="ECO:0000313" key="1">
    <source>
        <dbReference type="EMBL" id="HIU38958.1"/>
    </source>
</evidence>